<proteinExistence type="predicted"/>
<name>A0A142ER11_9BACT</name>
<dbReference type="Proteomes" id="UP000073816">
    <property type="component" value="Chromosome"/>
</dbReference>
<dbReference type="AlphaFoldDB" id="A0A142ER11"/>
<evidence type="ECO:0008006" key="5">
    <source>
        <dbReference type="Google" id="ProtNLM"/>
    </source>
</evidence>
<dbReference type="PANTHER" id="PTHR12526">
    <property type="entry name" value="GLYCOSYLTRANSFERASE"/>
    <property type="match status" value="1"/>
</dbReference>
<evidence type="ECO:0000313" key="3">
    <source>
        <dbReference type="EMBL" id="AMQ57566.1"/>
    </source>
</evidence>
<sequence>MVDTLEMGGTERMSINIAKVMADQGFESHLVVSRRSGGMSSKVPREINLHFLEKKNSFDFGAFMRLLKLVRKFRPQIFHAHSTSVFWAIGIKILSGKFQLVWHDHFGLSDQLDQYPRKEMVPLSKWIDKVITVNDKLTSYWRGNLPLKPEQIITLKNFPFLILPKTTKNTKFTFLHLANFRAQKNHFNLIQAVALLKERRKDFEVVMVGEIVEKELYESILNRIKEENLSDFILVKGPSLQVEDYLACCHAGILSSDSEGLPVALLEYGLAALPVICTQVGDCDKVISSDQYGYLIPPSDAPSLADAMEKLLGSSDHGEEKGRALKQKIEVEYGSAAFFSAYSSFVSAV</sequence>
<reference evidence="4" key="1">
    <citation type="submission" date="2015-09" db="EMBL/GenBank/DDBJ databases">
        <title>Complete sequence of Algoriphagus sp. M8-2.</title>
        <authorList>
            <person name="Shintani M."/>
        </authorList>
    </citation>
    <scope>NUCLEOTIDE SEQUENCE [LARGE SCALE GENOMIC DNA]</scope>
    <source>
        <strain evidence="4">M8-2</strain>
    </source>
</reference>
<dbReference type="Pfam" id="PF13439">
    <property type="entry name" value="Glyco_transf_4"/>
    <property type="match status" value="1"/>
</dbReference>
<feature type="domain" description="Glycosyl transferase family 1" evidence="1">
    <location>
        <begin position="167"/>
        <end position="316"/>
    </location>
</feature>
<dbReference type="PATRIC" id="fig|1727163.4.peg.2947"/>
<dbReference type="InterPro" id="IPR028098">
    <property type="entry name" value="Glyco_trans_4-like_N"/>
</dbReference>
<gene>
    <name evidence="3" type="ORF">AO498_14040</name>
</gene>
<dbReference type="GO" id="GO:0016757">
    <property type="term" value="F:glycosyltransferase activity"/>
    <property type="evidence" value="ECO:0007669"/>
    <property type="project" value="InterPro"/>
</dbReference>
<feature type="domain" description="Glycosyltransferase subfamily 4-like N-terminal" evidence="2">
    <location>
        <begin position="7"/>
        <end position="157"/>
    </location>
</feature>
<protein>
    <recommendedName>
        <fullName evidence="5">Glycosyltransferase</fullName>
    </recommendedName>
</protein>
<dbReference type="SUPFAM" id="SSF53756">
    <property type="entry name" value="UDP-Glycosyltransferase/glycogen phosphorylase"/>
    <property type="match status" value="1"/>
</dbReference>
<dbReference type="Gene3D" id="3.40.50.2000">
    <property type="entry name" value="Glycogen Phosphorylase B"/>
    <property type="match status" value="2"/>
</dbReference>
<accession>A0A142ER11</accession>
<dbReference type="EMBL" id="CP012836">
    <property type="protein sequence ID" value="AMQ57566.1"/>
    <property type="molecule type" value="Genomic_DNA"/>
</dbReference>
<dbReference type="STRING" id="1727163.AO498_14040"/>
<keyword evidence="4" id="KW-1185">Reference proteome</keyword>
<dbReference type="InterPro" id="IPR001296">
    <property type="entry name" value="Glyco_trans_1"/>
</dbReference>
<dbReference type="Pfam" id="PF00534">
    <property type="entry name" value="Glycos_transf_1"/>
    <property type="match status" value="1"/>
</dbReference>
<evidence type="ECO:0000259" key="2">
    <source>
        <dbReference type="Pfam" id="PF13439"/>
    </source>
</evidence>
<reference evidence="3 4" key="2">
    <citation type="journal article" date="2016" name="Genome Announc.">
        <title>Complete Genome Sequence of Algoriphagus sp. Strain M8-2, Isolated from a Brackish Lake.</title>
        <authorList>
            <person name="Muraguchi Y."/>
            <person name="Kushimoto K."/>
            <person name="Ohtsubo Y."/>
            <person name="Suzuki T."/>
            <person name="Dohra H."/>
            <person name="Kimbara K."/>
            <person name="Shintani M."/>
        </authorList>
    </citation>
    <scope>NUCLEOTIDE SEQUENCE [LARGE SCALE GENOMIC DNA]</scope>
    <source>
        <strain evidence="3 4">M8-2</strain>
    </source>
</reference>
<evidence type="ECO:0000259" key="1">
    <source>
        <dbReference type="Pfam" id="PF00534"/>
    </source>
</evidence>
<dbReference type="KEGG" id="alm:AO498_14040"/>
<evidence type="ECO:0000313" key="4">
    <source>
        <dbReference type="Proteomes" id="UP000073816"/>
    </source>
</evidence>
<organism evidence="3 4">
    <name type="scientific">Algoriphagus sanaruensis</name>
    <dbReference type="NCBI Taxonomy" id="1727163"/>
    <lineage>
        <taxon>Bacteria</taxon>
        <taxon>Pseudomonadati</taxon>
        <taxon>Bacteroidota</taxon>
        <taxon>Cytophagia</taxon>
        <taxon>Cytophagales</taxon>
        <taxon>Cyclobacteriaceae</taxon>
        <taxon>Algoriphagus</taxon>
    </lineage>
</organism>